<dbReference type="Proteomes" id="UP000186168">
    <property type="component" value="Unassembled WGS sequence"/>
</dbReference>
<reference evidence="5 6" key="1">
    <citation type="submission" date="2013-05" db="EMBL/GenBank/DDBJ databases">
        <title>Genome sequence of Streptomyces sparsogenes DSM 40356.</title>
        <authorList>
            <person name="Coyne S."/>
            <person name="Seebeck F.P."/>
        </authorList>
    </citation>
    <scope>NUCLEOTIDE SEQUENCE [LARGE SCALE GENOMIC DNA]</scope>
    <source>
        <strain evidence="5 6">DSM 40356</strain>
    </source>
</reference>
<dbReference type="GO" id="GO:0008124">
    <property type="term" value="F:4-alpha-hydroxytetrahydrobiopterin dehydratase activity"/>
    <property type="evidence" value="ECO:0007669"/>
    <property type="project" value="UniProtKB-UniRule"/>
</dbReference>
<dbReference type="Pfam" id="PF01329">
    <property type="entry name" value="Pterin_4a"/>
    <property type="match status" value="1"/>
</dbReference>
<comment type="similarity">
    <text evidence="2 4">Belongs to the pterin-4-alpha-carbinolamine dehydratase family.</text>
</comment>
<dbReference type="AlphaFoldDB" id="A0A1R1SSH9"/>
<dbReference type="EC" id="4.2.1.96" evidence="4"/>
<sequence>MAVEPLTDEEIERGLADLPGWSLRDDRLVRTYSFPGHLAAARLVAEVAEAQEELGHHSDLTLGYNKVGVSVNTHSAGGKVTELDLRLARRVEEIARVQGVA</sequence>
<dbReference type="STRING" id="67365.GCA_001704635_00934"/>
<keyword evidence="6" id="KW-1185">Reference proteome</keyword>
<dbReference type="GO" id="GO:0006729">
    <property type="term" value="P:tetrahydrobiopterin biosynthetic process"/>
    <property type="evidence" value="ECO:0007669"/>
    <property type="project" value="InterPro"/>
</dbReference>
<name>A0A1R1SSH9_9ACTN</name>
<dbReference type="EMBL" id="ASQP01000029">
    <property type="protein sequence ID" value="OMI41244.1"/>
    <property type="molecule type" value="Genomic_DNA"/>
</dbReference>
<evidence type="ECO:0000313" key="6">
    <source>
        <dbReference type="Proteomes" id="UP000186168"/>
    </source>
</evidence>
<comment type="caution">
    <text evidence="5">The sequence shown here is derived from an EMBL/GenBank/DDBJ whole genome shotgun (WGS) entry which is preliminary data.</text>
</comment>
<accession>A0A1R1SSH9</accession>
<dbReference type="Gene3D" id="3.30.1360.20">
    <property type="entry name" value="Transcriptional coactivator/pterin dehydratase"/>
    <property type="match status" value="1"/>
</dbReference>
<dbReference type="SUPFAM" id="SSF55248">
    <property type="entry name" value="PCD-like"/>
    <property type="match status" value="1"/>
</dbReference>
<keyword evidence="3 4" id="KW-0456">Lyase</keyword>
<dbReference type="RefSeq" id="WP_065965833.1">
    <property type="nucleotide sequence ID" value="NZ_ASQP01000029.1"/>
</dbReference>
<gene>
    <name evidence="5" type="primary">phhB</name>
    <name evidence="5" type="ORF">SPAR_01796</name>
</gene>
<dbReference type="PANTHER" id="PTHR12599">
    <property type="entry name" value="PTERIN-4-ALPHA-CARBINOLAMINE DEHYDRATASE"/>
    <property type="match status" value="1"/>
</dbReference>
<dbReference type="NCBIfam" id="NF002017">
    <property type="entry name" value="PRK00823.1-2"/>
    <property type="match status" value="1"/>
</dbReference>
<dbReference type="GeneID" id="96746074"/>
<proteinExistence type="inferred from homology"/>
<evidence type="ECO:0000256" key="3">
    <source>
        <dbReference type="ARBA" id="ARBA00023239"/>
    </source>
</evidence>
<evidence type="ECO:0000313" key="5">
    <source>
        <dbReference type="EMBL" id="OMI41244.1"/>
    </source>
</evidence>
<dbReference type="PANTHER" id="PTHR12599:SF0">
    <property type="entry name" value="PTERIN-4-ALPHA-CARBINOLAMINE DEHYDRATASE"/>
    <property type="match status" value="1"/>
</dbReference>
<dbReference type="InterPro" id="IPR001533">
    <property type="entry name" value="Pterin_deHydtase"/>
</dbReference>
<dbReference type="InterPro" id="IPR036428">
    <property type="entry name" value="PCD_sf"/>
</dbReference>
<protein>
    <recommendedName>
        <fullName evidence="4">Putative pterin-4-alpha-carbinolamine dehydratase</fullName>
        <shortName evidence="4">PHS</shortName>
        <ecNumber evidence="4">4.2.1.96</ecNumber>
    </recommendedName>
    <alternativeName>
        <fullName evidence="4">4-alpha-hydroxy-tetrahydropterin dehydratase</fullName>
    </alternativeName>
    <alternativeName>
        <fullName evidence="4">Pterin carbinolamine dehydratase</fullName>
        <shortName evidence="4">PCD</shortName>
    </alternativeName>
</protein>
<evidence type="ECO:0000256" key="2">
    <source>
        <dbReference type="ARBA" id="ARBA00006472"/>
    </source>
</evidence>
<evidence type="ECO:0000256" key="4">
    <source>
        <dbReference type="HAMAP-Rule" id="MF_00434"/>
    </source>
</evidence>
<organism evidence="5 6">
    <name type="scientific">Streptomyces sparsogenes DSM 40356</name>
    <dbReference type="NCBI Taxonomy" id="1331668"/>
    <lineage>
        <taxon>Bacteria</taxon>
        <taxon>Bacillati</taxon>
        <taxon>Actinomycetota</taxon>
        <taxon>Actinomycetes</taxon>
        <taxon>Kitasatosporales</taxon>
        <taxon>Streptomycetaceae</taxon>
        <taxon>Streptomyces</taxon>
    </lineage>
</organism>
<evidence type="ECO:0000256" key="1">
    <source>
        <dbReference type="ARBA" id="ARBA00001554"/>
    </source>
</evidence>
<comment type="catalytic activity">
    <reaction evidence="1 4">
        <text>(4aS,6R)-4a-hydroxy-L-erythro-5,6,7,8-tetrahydrobiopterin = (6R)-L-erythro-6,7-dihydrobiopterin + H2O</text>
        <dbReference type="Rhea" id="RHEA:11920"/>
        <dbReference type="ChEBI" id="CHEBI:15377"/>
        <dbReference type="ChEBI" id="CHEBI:15642"/>
        <dbReference type="ChEBI" id="CHEBI:43120"/>
        <dbReference type="EC" id="4.2.1.96"/>
    </reaction>
</comment>
<dbReference type="HAMAP" id="MF_00434">
    <property type="entry name" value="Pterin_4_alpha"/>
    <property type="match status" value="1"/>
</dbReference>
<dbReference type="CDD" id="cd00488">
    <property type="entry name" value="PCD_DCoH"/>
    <property type="match status" value="1"/>
</dbReference>